<evidence type="ECO:0000259" key="2">
    <source>
        <dbReference type="PROSITE" id="PS51747"/>
    </source>
</evidence>
<dbReference type="PROSITE" id="PS51747">
    <property type="entry name" value="CYT_DCMP_DEAMINASES_2"/>
    <property type="match status" value="1"/>
</dbReference>
<dbReference type="InterPro" id="IPR002125">
    <property type="entry name" value="CMP_dCMP_dom"/>
</dbReference>
<feature type="compositionally biased region" description="Acidic residues" evidence="1">
    <location>
        <begin position="144"/>
        <end position="157"/>
    </location>
</feature>
<dbReference type="OMA" id="MCTGACL"/>
<evidence type="ECO:0000256" key="1">
    <source>
        <dbReference type="SAM" id="MobiDB-lite"/>
    </source>
</evidence>
<dbReference type="InterPro" id="IPR016193">
    <property type="entry name" value="Cytidine_deaminase-like"/>
</dbReference>
<dbReference type="SUPFAM" id="SSF53927">
    <property type="entry name" value="Cytidine deaminase-like"/>
    <property type="match status" value="1"/>
</dbReference>
<feature type="domain" description="CMP/dCMP-type deaminase" evidence="2">
    <location>
        <begin position="1"/>
        <end position="104"/>
    </location>
</feature>
<dbReference type="Proteomes" id="UP000433876">
    <property type="component" value="Unassembled WGS sequence"/>
</dbReference>
<dbReference type="AlphaFoldDB" id="A0A8S8ZPM1"/>
<accession>A0A8S8ZPM1</accession>
<dbReference type="Pfam" id="PF00383">
    <property type="entry name" value="dCMP_cyt_deam_1"/>
    <property type="match status" value="1"/>
</dbReference>
<gene>
    <name evidence="3" type="ORF">SMACR_00363</name>
</gene>
<dbReference type="GO" id="GO:0003824">
    <property type="term" value="F:catalytic activity"/>
    <property type="evidence" value="ECO:0007669"/>
    <property type="project" value="InterPro"/>
</dbReference>
<feature type="region of interest" description="Disordered" evidence="1">
    <location>
        <begin position="138"/>
        <end position="157"/>
    </location>
</feature>
<protein>
    <recommendedName>
        <fullName evidence="2">CMP/dCMP-type deaminase domain-containing protein</fullName>
    </recommendedName>
</protein>
<evidence type="ECO:0000313" key="4">
    <source>
        <dbReference type="Proteomes" id="UP000433876"/>
    </source>
</evidence>
<proteinExistence type="predicted"/>
<evidence type="ECO:0000313" key="3">
    <source>
        <dbReference type="EMBL" id="KAA8630836.1"/>
    </source>
</evidence>
<dbReference type="VEuPathDB" id="FungiDB:SMAC_00363"/>
<sequence>MDDAAGLAIAYEETKKSYEEGGIPSKITTTSFRNIETATLQNAGRLPAPTYSSSTIYTTLSPCDMCTGAILLYKIPRVVIGENRTFKPENGGGEDYLRERGVEVVVVDDEGCRGLMERFVREKPGVWWEDICEVGEVGKREEREEGEEEEREEEEEA</sequence>
<reference evidence="3 4" key="1">
    <citation type="submission" date="2017-07" db="EMBL/GenBank/DDBJ databases">
        <title>Genome sequence of the Sordaria macrospora wild type strain R19027.</title>
        <authorList>
            <person name="Nowrousian M."/>
            <person name="Teichert I."/>
            <person name="Kueck U."/>
        </authorList>
    </citation>
    <scope>NUCLEOTIDE SEQUENCE [LARGE SCALE GENOMIC DNA]</scope>
    <source>
        <strain evidence="3 4">R19027</strain>
        <tissue evidence="3">Mycelium</tissue>
    </source>
</reference>
<dbReference type="EMBL" id="NMPR01000093">
    <property type="protein sequence ID" value="KAA8630836.1"/>
    <property type="molecule type" value="Genomic_DNA"/>
</dbReference>
<name>A0A8S8ZPM1_SORMA</name>
<dbReference type="Gene3D" id="3.40.140.10">
    <property type="entry name" value="Cytidine Deaminase, domain 2"/>
    <property type="match status" value="1"/>
</dbReference>
<organism evidence="3 4">
    <name type="scientific">Sordaria macrospora</name>
    <dbReference type="NCBI Taxonomy" id="5147"/>
    <lineage>
        <taxon>Eukaryota</taxon>
        <taxon>Fungi</taxon>
        <taxon>Dikarya</taxon>
        <taxon>Ascomycota</taxon>
        <taxon>Pezizomycotina</taxon>
        <taxon>Sordariomycetes</taxon>
        <taxon>Sordariomycetidae</taxon>
        <taxon>Sordariales</taxon>
        <taxon>Sordariaceae</taxon>
        <taxon>Sordaria</taxon>
    </lineage>
</organism>
<dbReference type="GO" id="GO:0006139">
    <property type="term" value="P:nucleobase-containing compound metabolic process"/>
    <property type="evidence" value="ECO:0007669"/>
    <property type="project" value="UniProtKB-ARBA"/>
</dbReference>
<comment type="caution">
    <text evidence="3">The sequence shown here is derived from an EMBL/GenBank/DDBJ whole genome shotgun (WGS) entry which is preliminary data.</text>
</comment>